<dbReference type="GO" id="GO:0009100">
    <property type="term" value="P:glycoprotein metabolic process"/>
    <property type="evidence" value="ECO:0007669"/>
    <property type="project" value="UniProtKB-ARBA"/>
</dbReference>
<evidence type="ECO:0000313" key="4">
    <source>
        <dbReference type="Proteomes" id="UP000822476"/>
    </source>
</evidence>
<evidence type="ECO:0000256" key="1">
    <source>
        <dbReference type="SAM" id="Phobius"/>
    </source>
</evidence>
<dbReference type="PANTHER" id="PTHR43404:SF2">
    <property type="entry name" value="LIPOPOLYSACCHARIDE CHOLINEPHOSPHOTRANSFERASE LICD"/>
    <property type="match status" value="1"/>
</dbReference>
<name>A0A8S9ZCM9_9TREM</name>
<keyword evidence="1" id="KW-0472">Membrane</keyword>
<dbReference type="AlphaFoldDB" id="A0A8S9ZCM9"/>
<comment type="caution">
    <text evidence="3">The sequence shown here is derived from an EMBL/GenBank/DDBJ whole genome shotgun (WGS) entry which is preliminary data.</text>
</comment>
<dbReference type="PANTHER" id="PTHR43404">
    <property type="entry name" value="LIPOPOLYSACCHARIDE CHOLINEPHOSPHOTRANSFERASE LICD"/>
    <property type="match status" value="1"/>
</dbReference>
<dbReference type="Pfam" id="PF04991">
    <property type="entry name" value="LicD"/>
    <property type="match status" value="1"/>
</dbReference>
<proteinExistence type="predicted"/>
<dbReference type="Proteomes" id="UP000822476">
    <property type="component" value="Unassembled WGS sequence"/>
</dbReference>
<dbReference type="InterPro" id="IPR007074">
    <property type="entry name" value="LicD/FKTN/FKRP_NTP_transf"/>
</dbReference>
<evidence type="ECO:0000313" key="3">
    <source>
        <dbReference type="EMBL" id="KAF7262728.1"/>
    </source>
</evidence>
<evidence type="ECO:0000259" key="2">
    <source>
        <dbReference type="Pfam" id="PF04991"/>
    </source>
</evidence>
<accession>A0A8S9ZCM9</accession>
<gene>
    <name evidence="3" type="ORF">EG68_00011</name>
</gene>
<dbReference type="InterPro" id="IPR052942">
    <property type="entry name" value="LPS_cholinephosphotransferase"/>
</dbReference>
<protein>
    <recommendedName>
        <fullName evidence="2">LicD/FKTN/FKRP nucleotidyltransferase domain-containing protein</fullName>
    </recommendedName>
</protein>
<dbReference type="EMBL" id="JTDE01000001">
    <property type="protein sequence ID" value="KAF7262728.1"/>
    <property type="molecule type" value="Genomic_DNA"/>
</dbReference>
<sequence>MNIMLHWTLCSQLSNSRKRLLCFCLFGVGVYLLLVYLSFTAKFSQTVRVPFERSQNGRMLIVSPNSLNAIQSSWYFHSPMPGLLFSKFLDAFRPIVRHLSNTTLGGVADDVLQRCDFFLSDRTKLAIKAKYTDPRNYCFSQLEHYVKLEGVPTDIISSPNLNKSFEENNANYILPTYYRLPGNESVKTKAGITSCMKKKLPQRKALYQLLQYWIKFAHDHHILWWIACGTMLGSWRDKNMIPYDSDMDVAIFSSDETKLRALATPRSRMRDDEFNLIVRPGEYCPSGPGERISCDNRWVSTQEDTCAFCGPLARLMRNRQVFIDVFLVHLELRLDEKHGIVELGLLDESNDARFVPDPNLIFPLKSSKMMNLTVPMPRNPEHLLELLYGRDFRVPERKCDPLKGEWI</sequence>
<reference evidence="3" key="1">
    <citation type="submission" date="2019-07" db="EMBL/GenBank/DDBJ databases">
        <title>Annotation for the trematode Paragonimus miyazaki's.</title>
        <authorList>
            <person name="Choi Y.-J."/>
        </authorList>
    </citation>
    <scope>NUCLEOTIDE SEQUENCE</scope>
    <source>
        <strain evidence="3">Japan</strain>
    </source>
</reference>
<feature type="transmembrane region" description="Helical" evidence="1">
    <location>
        <begin position="20"/>
        <end position="39"/>
    </location>
</feature>
<dbReference type="OrthoDB" id="444255at2759"/>
<keyword evidence="1" id="KW-0812">Transmembrane</keyword>
<organism evidence="3 4">
    <name type="scientific">Paragonimus skrjabini miyazakii</name>
    <dbReference type="NCBI Taxonomy" id="59628"/>
    <lineage>
        <taxon>Eukaryota</taxon>
        <taxon>Metazoa</taxon>
        <taxon>Spiralia</taxon>
        <taxon>Lophotrochozoa</taxon>
        <taxon>Platyhelminthes</taxon>
        <taxon>Trematoda</taxon>
        <taxon>Digenea</taxon>
        <taxon>Plagiorchiida</taxon>
        <taxon>Troglotremata</taxon>
        <taxon>Troglotrematidae</taxon>
        <taxon>Paragonimus</taxon>
    </lineage>
</organism>
<feature type="domain" description="LicD/FKTN/FKRP nucleotidyltransferase" evidence="2">
    <location>
        <begin position="218"/>
        <end position="261"/>
    </location>
</feature>
<keyword evidence="4" id="KW-1185">Reference proteome</keyword>
<keyword evidence="1" id="KW-1133">Transmembrane helix</keyword>